<protein>
    <submittedName>
        <fullName evidence="1">IPIL1 protein</fullName>
    </submittedName>
</protein>
<accession>A0A7K4JMT2</accession>
<evidence type="ECO:0000313" key="1">
    <source>
        <dbReference type="EMBL" id="NWH66576.1"/>
    </source>
</evidence>
<sequence>SWRVHEDSITYRLLVVLQPPPGHSFCLERDTTGQVAARPSSIRVLEECMCWKDKPLGRHLCSLHPVDDQQSGDSSSLLPTICSGSYLDAEKTACWVQQLVPAAWKYLPQSRSIQLKVLPSSRSCRFQLTTPSSMNIYMEMKLAVQQ</sequence>
<reference evidence="1 2" key="1">
    <citation type="submission" date="2019-09" db="EMBL/GenBank/DDBJ databases">
        <title>Bird 10,000 Genomes (B10K) Project - Family phase.</title>
        <authorList>
            <person name="Zhang G."/>
        </authorList>
    </citation>
    <scope>NUCLEOTIDE SEQUENCE [LARGE SCALE GENOMIC DNA]</scope>
    <source>
        <strain evidence="1">B10K-CU-031-07</strain>
        <tissue evidence="1">Muscle</tissue>
    </source>
</reference>
<name>A0A7K4JMT2_GEOCA</name>
<organism evidence="1 2">
    <name type="scientific">Geococcyx californianus</name>
    <name type="common">Greater roadrunner</name>
    <name type="synonym">Saurothera californiana</name>
    <dbReference type="NCBI Taxonomy" id="8947"/>
    <lineage>
        <taxon>Eukaryota</taxon>
        <taxon>Metazoa</taxon>
        <taxon>Chordata</taxon>
        <taxon>Craniata</taxon>
        <taxon>Vertebrata</taxon>
        <taxon>Euteleostomi</taxon>
        <taxon>Archelosauria</taxon>
        <taxon>Archosauria</taxon>
        <taxon>Dinosauria</taxon>
        <taxon>Saurischia</taxon>
        <taxon>Theropoda</taxon>
        <taxon>Coelurosauria</taxon>
        <taxon>Aves</taxon>
        <taxon>Neognathae</taxon>
        <taxon>Neoaves</taxon>
        <taxon>Otidimorphae</taxon>
        <taxon>Cuculiformes</taxon>
        <taxon>Neomorphidae</taxon>
        <taxon>Geococcyx</taxon>
    </lineage>
</organism>
<dbReference type="AlphaFoldDB" id="A0A7K4JMT2"/>
<feature type="non-terminal residue" evidence="1">
    <location>
        <position position="1"/>
    </location>
</feature>
<dbReference type="EMBL" id="VWPV01031254">
    <property type="protein sequence ID" value="NWH66576.1"/>
    <property type="molecule type" value="Genomic_DNA"/>
</dbReference>
<proteinExistence type="predicted"/>
<keyword evidence="2" id="KW-1185">Reference proteome</keyword>
<feature type="non-terminal residue" evidence="1">
    <location>
        <position position="146"/>
    </location>
</feature>
<dbReference type="OrthoDB" id="9390510at2759"/>
<gene>
    <name evidence="1" type="primary">Itpripl1_1</name>
    <name evidence="1" type="ORF">GEOCAL_R14470</name>
</gene>
<evidence type="ECO:0000313" key="2">
    <source>
        <dbReference type="Proteomes" id="UP000531151"/>
    </source>
</evidence>
<dbReference type="Proteomes" id="UP000531151">
    <property type="component" value="Unassembled WGS sequence"/>
</dbReference>
<comment type="caution">
    <text evidence="1">The sequence shown here is derived from an EMBL/GenBank/DDBJ whole genome shotgun (WGS) entry which is preliminary data.</text>
</comment>